<protein>
    <submittedName>
        <fullName evidence="2">Uncharacterized protein</fullName>
    </submittedName>
</protein>
<gene>
    <name evidence="2" type="ORF">NLU13_8691</name>
</gene>
<feature type="compositionally biased region" description="Polar residues" evidence="1">
    <location>
        <begin position="17"/>
        <end position="29"/>
    </location>
</feature>
<feature type="region of interest" description="Disordered" evidence="1">
    <location>
        <begin position="1"/>
        <end position="89"/>
    </location>
</feature>
<evidence type="ECO:0000313" key="2">
    <source>
        <dbReference type="EMBL" id="KAK0384605.1"/>
    </source>
</evidence>
<feature type="region of interest" description="Disordered" evidence="1">
    <location>
        <begin position="334"/>
        <end position="392"/>
    </location>
</feature>
<dbReference type="AlphaFoldDB" id="A0AA39L5D8"/>
<evidence type="ECO:0000313" key="3">
    <source>
        <dbReference type="Proteomes" id="UP001175261"/>
    </source>
</evidence>
<name>A0AA39L5D8_SARSR</name>
<feature type="region of interest" description="Disordered" evidence="1">
    <location>
        <begin position="427"/>
        <end position="457"/>
    </location>
</feature>
<comment type="caution">
    <text evidence="2">The sequence shown here is derived from an EMBL/GenBank/DDBJ whole genome shotgun (WGS) entry which is preliminary data.</text>
</comment>
<dbReference type="Proteomes" id="UP001175261">
    <property type="component" value="Unassembled WGS sequence"/>
</dbReference>
<feature type="compositionally biased region" description="Basic and acidic residues" evidence="1">
    <location>
        <begin position="58"/>
        <end position="79"/>
    </location>
</feature>
<dbReference type="EMBL" id="JAPDFR010000008">
    <property type="protein sequence ID" value="KAK0384605.1"/>
    <property type="molecule type" value="Genomic_DNA"/>
</dbReference>
<proteinExistence type="predicted"/>
<reference evidence="2" key="1">
    <citation type="submission" date="2022-10" db="EMBL/GenBank/DDBJ databases">
        <title>Determination and structural analysis of whole genome sequence of Sarocladium strictum F4-1.</title>
        <authorList>
            <person name="Hu L."/>
            <person name="Jiang Y."/>
        </authorList>
    </citation>
    <scope>NUCLEOTIDE SEQUENCE</scope>
    <source>
        <strain evidence="2">F4-1</strain>
    </source>
</reference>
<accession>A0AA39L5D8</accession>
<sequence length="469" mass="49834">MPTPQGAAKTARGGRSPMTTPTKPPQTRQGAAKATGPVKSTAATAPRVQTRPGAAKAAEVEPSRTPEEANKEEESRGEEAEPASVKQEHAERAMRILAFVGRGRKFHNHATWLPAGMTDAGVAYVALVAGRFYSNPDDDSSLIDGHLNLNLEDKSRSWPSARSQWQKTVEELKARKVLPASLSDRDMAEAAVTAERLLIRFTAYSGPDAPGLPDLFLGEPPAKAPGEAPHRVILLPAPVEKQPVTIAQSAVPTHTTALPNLTAPVLDVAPPLPITPPAQRNEDLPRTQINRATPAAPALADIQAASTTPREQGPGVGDAVANLTHILKGAFVSAKGSGDQVSGAFPDSPMRSSFPVEENRGNQHAIPPAVTGHSNPHQSVDPMAHASAMSRPPQPPFVQTMPAPQLPPQQHHFRPGQGFTPQAVHPVPPPIAHPQNTERGARLPTPEAGAGEDSGKDWEGIYKHLFRKR</sequence>
<organism evidence="2 3">
    <name type="scientific">Sarocladium strictum</name>
    <name type="common">Black bundle disease fungus</name>
    <name type="synonym">Acremonium strictum</name>
    <dbReference type="NCBI Taxonomy" id="5046"/>
    <lineage>
        <taxon>Eukaryota</taxon>
        <taxon>Fungi</taxon>
        <taxon>Dikarya</taxon>
        <taxon>Ascomycota</taxon>
        <taxon>Pezizomycotina</taxon>
        <taxon>Sordariomycetes</taxon>
        <taxon>Hypocreomycetidae</taxon>
        <taxon>Hypocreales</taxon>
        <taxon>Sarocladiaceae</taxon>
        <taxon>Sarocladium</taxon>
    </lineage>
</organism>
<evidence type="ECO:0000256" key="1">
    <source>
        <dbReference type="SAM" id="MobiDB-lite"/>
    </source>
</evidence>
<keyword evidence="3" id="KW-1185">Reference proteome</keyword>